<feature type="domain" description="PLAT" evidence="7">
    <location>
        <begin position="1"/>
        <end position="91"/>
    </location>
</feature>
<dbReference type="InterPro" id="IPR036226">
    <property type="entry name" value="LipOase_C_sf"/>
</dbReference>
<evidence type="ECO:0000259" key="7">
    <source>
        <dbReference type="PROSITE" id="PS50095"/>
    </source>
</evidence>
<dbReference type="Gene3D" id="4.10.375.10">
    <property type="entry name" value="Lipoxygenase-1, Domain 2"/>
    <property type="match status" value="1"/>
</dbReference>
<dbReference type="Proteomes" id="UP001633002">
    <property type="component" value="Unassembled WGS sequence"/>
</dbReference>
<evidence type="ECO:0000259" key="8">
    <source>
        <dbReference type="PROSITE" id="PS51393"/>
    </source>
</evidence>
<evidence type="ECO:0000313" key="9">
    <source>
        <dbReference type="EMBL" id="KAL3687113.1"/>
    </source>
</evidence>
<comment type="caution">
    <text evidence="5">Lacks conserved residue(s) required for the propagation of feature annotation.</text>
</comment>
<dbReference type="Gene3D" id="4.10.372.10">
    <property type="entry name" value="Lipoxygenase-1, Domain 3"/>
    <property type="match status" value="1"/>
</dbReference>
<evidence type="ECO:0000256" key="5">
    <source>
        <dbReference type="PROSITE-ProRule" id="PRU00152"/>
    </source>
</evidence>
<evidence type="ECO:0000313" key="10">
    <source>
        <dbReference type="Proteomes" id="UP001633002"/>
    </source>
</evidence>
<dbReference type="SUPFAM" id="SSF48484">
    <property type="entry name" value="Lipoxigenase"/>
    <property type="match status" value="1"/>
</dbReference>
<dbReference type="InterPro" id="IPR000907">
    <property type="entry name" value="LipOase"/>
</dbReference>
<feature type="region of interest" description="Disordered" evidence="6">
    <location>
        <begin position="166"/>
        <end position="212"/>
    </location>
</feature>
<dbReference type="GO" id="GO:0051213">
    <property type="term" value="F:dioxygenase activity"/>
    <property type="evidence" value="ECO:0007669"/>
    <property type="project" value="UniProtKB-KW"/>
</dbReference>
<dbReference type="PRINTS" id="PR00087">
    <property type="entry name" value="LIPOXYGENASE"/>
</dbReference>
<evidence type="ECO:0000256" key="2">
    <source>
        <dbReference type="ARBA" id="ARBA00022964"/>
    </source>
</evidence>
<dbReference type="GO" id="GO:0046872">
    <property type="term" value="F:metal ion binding"/>
    <property type="evidence" value="ECO:0007669"/>
    <property type="project" value="UniProtKB-KW"/>
</dbReference>
<dbReference type="Gene3D" id="3.10.450.60">
    <property type="match status" value="1"/>
</dbReference>
<keyword evidence="4" id="KW-0443">Lipid metabolism</keyword>
<dbReference type="InterPro" id="IPR036392">
    <property type="entry name" value="PLAT/LH2_dom_sf"/>
</dbReference>
<name>A0ABD3H741_9MARC</name>
<dbReference type="PANTHER" id="PTHR11771">
    <property type="entry name" value="LIPOXYGENASE"/>
    <property type="match status" value="1"/>
</dbReference>
<protein>
    <recommendedName>
        <fullName evidence="11">Lipoxygenase</fullName>
    </recommendedName>
</protein>
<proteinExistence type="predicted"/>
<organism evidence="9 10">
    <name type="scientific">Riccia sorocarpa</name>
    <dbReference type="NCBI Taxonomy" id="122646"/>
    <lineage>
        <taxon>Eukaryota</taxon>
        <taxon>Viridiplantae</taxon>
        <taxon>Streptophyta</taxon>
        <taxon>Embryophyta</taxon>
        <taxon>Marchantiophyta</taxon>
        <taxon>Marchantiopsida</taxon>
        <taxon>Marchantiidae</taxon>
        <taxon>Marchantiales</taxon>
        <taxon>Ricciaceae</taxon>
        <taxon>Riccia</taxon>
    </lineage>
</organism>
<evidence type="ECO:0008006" key="11">
    <source>
        <dbReference type="Google" id="ProtNLM"/>
    </source>
</evidence>
<dbReference type="InterPro" id="IPR013819">
    <property type="entry name" value="LipOase_C"/>
</dbReference>
<evidence type="ECO:0000256" key="4">
    <source>
        <dbReference type="ARBA" id="ARBA00023098"/>
    </source>
</evidence>
<evidence type="ECO:0000256" key="3">
    <source>
        <dbReference type="ARBA" id="ARBA00023002"/>
    </source>
</evidence>
<keyword evidence="10" id="KW-1185">Reference proteome</keyword>
<reference evidence="9 10" key="1">
    <citation type="submission" date="2024-09" db="EMBL/GenBank/DDBJ databases">
        <title>Chromosome-scale assembly of Riccia sorocarpa.</title>
        <authorList>
            <person name="Paukszto L."/>
        </authorList>
    </citation>
    <scope>NUCLEOTIDE SEQUENCE [LARGE SCALE GENOMIC DNA]</scope>
    <source>
        <strain evidence="9">LP-2024</strain>
        <tissue evidence="9">Aerial parts of the thallus</tissue>
    </source>
</reference>
<dbReference type="GO" id="GO:0006629">
    <property type="term" value="P:lipid metabolic process"/>
    <property type="evidence" value="ECO:0007669"/>
    <property type="project" value="UniProtKB-KW"/>
</dbReference>
<dbReference type="PROSITE" id="PS51393">
    <property type="entry name" value="LIPOXYGENASE_3"/>
    <property type="match status" value="1"/>
</dbReference>
<dbReference type="InterPro" id="IPR027433">
    <property type="entry name" value="Lipoxygenase_dom_3"/>
</dbReference>
<dbReference type="Gene3D" id="2.60.60.20">
    <property type="entry name" value="PLAT/LH2 domain"/>
    <property type="match status" value="1"/>
</dbReference>
<keyword evidence="2" id="KW-0223">Dioxygenase</keyword>
<keyword evidence="1" id="KW-0479">Metal-binding</keyword>
<sequence length="708" mass="80322">MSLKHGHLKTSARTQIQEDGADDDDFYQLSFRVPSDFGEPGALLVESRNTEEFYLQTVDLKDQDSSKDYVFACKSWVNYTEEAGRPNEALEELLYEKLFGSTHFKVNQVRIFFINKPCLPKDTPAGLRSLRALEMHLLRGDGTGERKTSDRIYDYDVYNDLGNPTASPPIIRPTLGGPGNLPYPRRGRTGRKVDQASGMEIPPPLDATNRPGDAYVPRDEDFSLVKGNRVSTDLLNGVLKTVIPSLKAKFDETPDDFDTLQDVFGLYNEVGVKLYPQSPDLQPTAEEKKKVEELLSKVYSAAAPGVPLPADISSTLTYPTAQVVQDEPMSWMSDEEFGRETIAGMNPWVIRRATKFPPTSSLPEDVYGHATDLTPEDIEPYLITKGRKITTAEAIRQKRLFTIDYHDVYLPYVYRINNENLDDKRFIYAPRAFFFLTDDQQMKPVAIELSLPSPQKGAPEPQHRVFTPPKEENKYDFQWELAKLHFASVDFGFHELISHWLMSHAVVEPFIIASHRQLSAMHPISVLLEPAFVNNMRINANARTGLIAAAPVGPIENYFTPGKYSNELAGVAYDKLWRFDKVGLPYDLLERGMAEADPSQPEGVKLVFEDYPYAKDALDIWHATKQYVTEYVKVYYKTDEAVASDEELQEWWKEIREVGHGDKKDADWWPSCKTIHSLIDIVCTIFYMAGPQHASVNFSQYTYAGFMP</sequence>
<feature type="domain" description="Lipoxygenase" evidence="8">
    <location>
        <begin position="117"/>
        <end position="708"/>
    </location>
</feature>
<evidence type="ECO:0000256" key="1">
    <source>
        <dbReference type="ARBA" id="ARBA00022723"/>
    </source>
</evidence>
<keyword evidence="3" id="KW-0560">Oxidoreductase</keyword>
<dbReference type="InterPro" id="IPR001024">
    <property type="entry name" value="PLAT/LH2_dom"/>
</dbReference>
<dbReference type="PROSITE" id="PS50095">
    <property type="entry name" value="PLAT"/>
    <property type="match status" value="1"/>
</dbReference>
<dbReference type="Pfam" id="PF00305">
    <property type="entry name" value="Lipoxygenase"/>
    <property type="match status" value="1"/>
</dbReference>
<dbReference type="AlphaFoldDB" id="A0ABD3H741"/>
<gene>
    <name evidence="9" type="ORF">R1sor_013422</name>
</gene>
<comment type="caution">
    <text evidence="9">The sequence shown here is derived from an EMBL/GenBank/DDBJ whole genome shotgun (WGS) entry which is preliminary data.</text>
</comment>
<dbReference type="Gene3D" id="1.20.245.10">
    <property type="entry name" value="Lipoxygenase-1, Domain 5"/>
    <property type="match status" value="1"/>
</dbReference>
<dbReference type="EMBL" id="JBJQOH010000004">
    <property type="protein sequence ID" value="KAL3687113.1"/>
    <property type="molecule type" value="Genomic_DNA"/>
</dbReference>
<evidence type="ECO:0000256" key="6">
    <source>
        <dbReference type="SAM" id="MobiDB-lite"/>
    </source>
</evidence>
<dbReference type="SUPFAM" id="SSF49723">
    <property type="entry name" value="Lipase/lipooxygenase domain (PLAT/LH2 domain)"/>
    <property type="match status" value="1"/>
</dbReference>
<accession>A0ABD3H741</accession>